<dbReference type="GO" id="GO:0003755">
    <property type="term" value="F:peptidyl-prolyl cis-trans isomerase activity"/>
    <property type="evidence" value="ECO:0007669"/>
    <property type="project" value="UniProtKB-UniRule"/>
</dbReference>
<proteinExistence type="inferred from homology"/>
<evidence type="ECO:0000313" key="10">
    <source>
        <dbReference type="Proteomes" id="UP001156215"/>
    </source>
</evidence>
<dbReference type="EMBL" id="CP098242">
    <property type="protein sequence ID" value="WAW10572.1"/>
    <property type="molecule type" value="Genomic_DNA"/>
</dbReference>
<evidence type="ECO:0000256" key="1">
    <source>
        <dbReference type="ARBA" id="ARBA00000971"/>
    </source>
</evidence>
<dbReference type="AlphaFoldDB" id="A0A9E9P330"/>
<keyword evidence="10" id="KW-1185">Reference proteome</keyword>
<evidence type="ECO:0000313" key="9">
    <source>
        <dbReference type="EMBL" id="WAW10572.1"/>
    </source>
</evidence>
<organism evidence="9 10">
    <name type="scientific">Oxalobacter vibrioformis</name>
    <dbReference type="NCBI Taxonomy" id="933080"/>
    <lineage>
        <taxon>Bacteria</taxon>
        <taxon>Pseudomonadati</taxon>
        <taxon>Pseudomonadota</taxon>
        <taxon>Betaproteobacteria</taxon>
        <taxon>Burkholderiales</taxon>
        <taxon>Oxalobacteraceae</taxon>
        <taxon>Oxalobacter</taxon>
    </lineage>
</organism>
<keyword evidence="4 6" id="KW-0413">Isomerase</keyword>
<dbReference type="Gene3D" id="3.10.50.40">
    <property type="match status" value="1"/>
</dbReference>
<evidence type="ECO:0000256" key="7">
    <source>
        <dbReference type="RuleBase" id="RU003915"/>
    </source>
</evidence>
<accession>A0A9E9P330</accession>
<dbReference type="PROSITE" id="PS50059">
    <property type="entry name" value="FKBP_PPIASE"/>
    <property type="match status" value="1"/>
</dbReference>
<dbReference type="PANTHER" id="PTHR43811">
    <property type="entry name" value="FKBP-TYPE PEPTIDYL-PROLYL CIS-TRANS ISOMERASE FKPA"/>
    <property type="match status" value="1"/>
</dbReference>
<evidence type="ECO:0000259" key="8">
    <source>
        <dbReference type="PROSITE" id="PS50059"/>
    </source>
</evidence>
<feature type="domain" description="PPIase FKBP-type" evidence="8">
    <location>
        <begin position="27"/>
        <end position="120"/>
    </location>
</feature>
<dbReference type="InterPro" id="IPR046357">
    <property type="entry name" value="PPIase_dom_sf"/>
</dbReference>
<keyword evidence="3 6" id="KW-0697">Rotamase</keyword>
<comment type="similarity">
    <text evidence="2 7">Belongs to the FKBP-type PPIase family.</text>
</comment>
<evidence type="ECO:0000256" key="2">
    <source>
        <dbReference type="ARBA" id="ARBA00006577"/>
    </source>
</evidence>
<sequence length="121" mass="13154">MTFIKMENGLEYRDDVVGEGDEAGTKAASVEVHYTGWLLNPDGSPGEKFDSSRERNEPIVFPLGAGYVIRGWDEGFQGMKVGGKRTLRIPSSMGYGAHGAGDVIPPHADLVFEIELLKLTV</sequence>
<dbReference type="Pfam" id="PF00254">
    <property type="entry name" value="FKBP_C"/>
    <property type="match status" value="1"/>
</dbReference>
<dbReference type="InterPro" id="IPR001179">
    <property type="entry name" value="PPIase_FKBP_dom"/>
</dbReference>
<name>A0A9E9P330_9BURK</name>
<comment type="catalytic activity">
    <reaction evidence="1 6 7">
        <text>[protein]-peptidylproline (omega=180) = [protein]-peptidylproline (omega=0)</text>
        <dbReference type="Rhea" id="RHEA:16237"/>
        <dbReference type="Rhea" id="RHEA-COMP:10747"/>
        <dbReference type="Rhea" id="RHEA-COMP:10748"/>
        <dbReference type="ChEBI" id="CHEBI:83833"/>
        <dbReference type="ChEBI" id="CHEBI:83834"/>
        <dbReference type="EC" id="5.2.1.8"/>
    </reaction>
</comment>
<dbReference type="RefSeq" id="WP_269309593.1">
    <property type="nucleotide sequence ID" value="NZ_CP098242.1"/>
</dbReference>
<protein>
    <recommendedName>
        <fullName evidence="7">Peptidyl-prolyl cis-trans isomerase</fullName>
        <ecNumber evidence="7">5.2.1.8</ecNumber>
    </recommendedName>
</protein>
<comment type="function">
    <text evidence="5">PPIases accelerate the folding of proteins.</text>
</comment>
<reference evidence="9" key="1">
    <citation type="journal article" date="2022" name="Front. Microbiol.">
        <title>New perspectives on an old grouping: The genomic and phenotypic variability of Oxalobacter formigenes and the implications for calcium oxalate stone prevention.</title>
        <authorList>
            <person name="Chmiel J.A."/>
            <person name="Carr C."/>
            <person name="Stuivenberg G.A."/>
            <person name="Venema R."/>
            <person name="Chanyi R.M."/>
            <person name="Al K.F."/>
            <person name="Giguere D."/>
            <person name="Say H."/>
            <person name="Akouris P.P."/>
            <person name="Dominguez Romero S.A."/>
            <person name="Kwong A."/>
            <person name="Tai V."/>
            <person name="Koval S.F."/>
            <person name="Razvi H."/>
            <person name="Bjazevic J."/>
            <person name="Burton J.P."/>
        </authorList>
    </citation>
    <scope>NUCLEOTIDE SEQUENCE</scope>
    <source>
        <strain evidence="9">WoOx3</strain>
    </source>
</reference>
<evidence type="ECO:0000256" key="4">
    <source>
        <dbReference type="ARBA" id="ARBA00023235"/>
    </source>
</evidence>
<dbReference type="SUPFAM" id="SSF54534">
    <property type="entry name" value="FKBP-like"/>
    <property type="match status" value="1"/>
</dbReference>
<dbReference type="FunFam" id="3.10.50.40:FF:000006">
    <property type="entry name" value="Peptidyl-prolyl cis-trans isomerase"/>
    <property type="match status" value="1"/>
</dbReference>
<evidence type="ECO:0000256" key="5">
    <source>
        <dbReference type="ARBA" id="ARBA00056164"/>
    </source>
</evidence>
<dbReference type="Proteomes" id="UP001156215">
    <property type="component" value="Chromosome"/>
</dbReference>
<gene>
    <name evidence="9" type="ORF">NB640_02625</name>
</gene>
<evidence type="ECO:0000256" key="3">
    <source>
        <dbReference type="ARBA" id="ARBA00023110"/>
    </source>
</evidence>
<dbReference type="KEGG" id="ovb:NB640_02625"/>
<dbReference type="EC" id="5.2.1.8" evidence="7"/>
<evidence type="ECO:0000256" key="6">
    <source>
        <dbReference type="PROSITE-ProRule" id="PRU00277"/>
    </source>
</evidence>
<dbReference type="PANTHER" id="PTHR43811:SF19">
    <property type="entry name" value="39 KDA FK506-BINDING NUCLEAR PROTEIN"/>
    <property type="match status" value="1"/>
</dbReference>